<feature type="transmembrane region" description="Helical" evidence="1">
    <location>
        <begin position="119"/>
        <end position="139"/>
    </location>
</feature>
<feature type="transmembrane region" description="Helical" evidence="1">
    <location>
        <begin position="86"/>
        <end position="107"/>
    </location>
</feature>
<protein>
    <submittedName>
        <fullName evidence="3">VanZ family protein</fullName>
    </submittedName>
</protein>
<dbReference type="InterPro" id="IPR006976">
    <property type="entry name" value="VanZ-like"/>
</dbReference>
<keyword evidence="1" id="KW-1133">Transmembrane helix</keyword>
<evidence type="ECO:0000259" key="2">
    <source>
        <dbReference type="Pfam" id="PF04892"/>
    </source>
</evidence>
<keyword evidence="1" id="KW-0472">Membrane</keyword>
<gene>
    <name evidence="3" type="ORF">EEJ31_07185</name>
</gene>
<dbReference type="AlphaFoldDB" id="A0A3M8LAS2"/>
<accession>A0A3M8LAS2</accession>
<dbReference type="RefSeq" id="WP_123045624.1">
    <property type="nucleotide sequence ID" value="NZ_RDSR01000009.1"/>
</dbReference>
<dbReference type="OrthoDB" id="3787741at2"/>
<feature type="transmembrane region" description="Helical" evidence="1">
    <location>
        <begin position="12"/>
        <end position="29"/>
    </location>
</feature>
<dbReference type="Pfam" id="PF04892">
    <property type="entry name" value="VanZ"/>
    <property type="match status" value="1"/>
</dbReference>
<comment type="caution">
    <text evidence="3">The sequence shown here is derived from an EMBL/GenBank/DDBJ whole genome shotgun (WGS) entry which is preliminary data.</text>
</comment>
<sequence length="151" mass="16348">MTLAELLRRAAPWAAAVYAVFMALTAFWPTPVDQDAHASIQHILWVLHKYGMPHAINYSVVEFTANIALFVPVGLLVVAYFGIERWWLGFAAGFAASATIEFGQLIFLAERFPSIADVVANTTGAILGTVLALLVLTLWGERAMAVETAAA</sequence>
<keyword evidence="4" id="KW-1185">Reference proteome</keyword>
<evidence type="ECO:0000313" key="3">
    <source>
        <dbReference type="EMBL" id="RNE62607.1"/>
    </source>
</evidence>
<evidence type="ECO:0000313" key="4">
    <source>
        <dbReference type="Proteomes" id="UP000279859"/>
    </source>
</evidence>
<organism evidence="3 4">
    <name type="scientific">Cryobacterium tepidiphilum</name>
    <dbReference type="NCBI Taxonomy" id="2486026"/>
    <lineage>
        <taxon>Bacteria</taxon>
        <taxon>Bacillati</taxon>
        <taxon>Actinomycetota</taxon>
        <taxon>Actinomycetes</taxon>
        <taxon>Micrococcales</taxon>
        <taxon>Microbacteriaceae</taxon>
        <taxon>Cryobacterium</taxon>
    </lineage>
</organism>
<proteinExistence type="predicted"/>
<evidence type="ECO:0000256" key="1">
    <source>
        <dbReference type="SAM" id="Phobius"/>
    </source>
</evidence>
<dbReference type="Proteomes" id="UP000279859">
    <property type="component" value="Unassembled WGS sequence"/>
</dbReference>
<feature type="domain" description="VanZ-like" evidence="2">
    <location>
        <begin position="17"/>
        <end position="135"/>
    </location>
</feature>
<reference evidence="3 4" key="1">
    <citation type="submission" date="2018-11" db="EMBL/GenBank/DDBJ databases">
        <title>Cryobacterium sp. nov., isolated from rhizosphere soil of lettuce.</title>
        <authorList>
            <person name="Wang Y."/>
        </authorList>
    </citation>
    <scope>NUCLEOTIDE SEQUENCE [LARGE SCALE GENOMIC DNA]</scope>
    <source>
        <strain evidence="3 4">NEAU-85</strain>
    </source>
</reference>
<keyword evidence="1" id="KW-0812">Transmembrane</keyword>
<name>A0A3M8LAS2_9MICO</name>
<dbReference type="EMBL" id="RDSR01000009">
    <property type="protein sequence ID" value="RNE62607.1"/>
    <property type="molecule type" value="Genomic_DNA"/>
</dbReference>
<feature type="transmembrane region" description="Helical" evidence="1">
    <location>
        <begin position="55"/>
        <end position="79"/>
    </location>
</feature>